<accession>A0A3G5ADB9</accession>
<proteinExistence type="predicted"/>
<name>A0A3G5ADB9_9VIRU</name>
<organism evidence="1">
    <name type="scientific">Satyrvirus sp</name>
    <dbReference type="NCBI Taxonomy" id="2487771"/>
    <lineage>
        <taxon>Viruses</taxon>
        <taxon>Varidnaviria</taxon>
        <taxon>Bamfordvirae</taxon>
        <taxon>Nucleocytoviricota</taxon>
        <taxon>Megaviricetes</taxon>
        <taxon>Imitervirales</taxon>
        <taxon>Mimiviridae</taxon>
        <taxon>Megamimivirinae</taxon>
    </lineage>
</organism>
<reference evidence="1" key="1">
    <citation type="submission" date="2018-10" db="EMBL/GenBank/DDBJ databases">
        <title>Hidden diversity of soil giant viruses.</title>
        <authorList>
            <person name="Schulz F."/>
            <person name="Alteio L."/>
            <person name="Goudeau D."/>
            <person name="Ryan E.M."/>
            <person name="Malmstrom R.R."/>
            <person name="Blanchard J."/>
            <person name="Woyke T."/>
        </authorList>
    </citation>
    <scope>NUCLEOTIDE SEQUENCE</scope>
    <source>
        <strain evidence="1">SAV1</strain>
    </source>
</reference>
<dbReference type="EMBL" id="MK072443">
    <property type="protein sequence ID" value="AYV85216.1"/>
    <property type="molecule type" value="Genomic_DNA"/>
</dbReference>
<evidence type="ECO:0000313" key="1">
    <source>
        <dbReference type="EMBL" id="AYV85216.1"/>
    </source>
</evidence>
<gene>
    <name evidence="1" type="ORF">Satyrvirus7_10</name>
</gene>
<sequence length="236" mass="28460">MFVGSNFNKEDFLNDYPDYHKNYKLLNKFVEKYVNMSYADKIKNLQSYFDKLNPEKEQEMEELSNLKKYFVKLQYDYLTAAGMKTIIDSGVCRMEIIFDSEIEYLNKIIDELSYPLCSVHFFENKVHGYNIEPYLKIKIHYDEFIELRKIWENSKDLSFEEFEKIFDDTACNEWSKNAYMLSREENCKALYDLPYPKEFILETINIGCSNRLECISFSAYLCEYMKKILDKNRLHY</sequence>
<protein>
    <submittedName>
        <fullName evidence="1">Uncharacterized protein</fullName>
    </submittedName>
</protein>